<dbReference type="Proteomes" id="UP000499080">
    <property type="component" value="Unassembled WGS sequence"/>
</dbReference>
<proteinExistence type="predicted"/>
<keyword evidence="6" id="KW-1185">Reference proteome</keyword>
<dbReference type="EMBL" id="BGPR01038940">
    <property type="protein sequence ID" value="GBO14839.1"/>
    <property type="molecule type" value="Genomic_DNA"/>
</dbReference>
<evidence type="ECO:0000313" key="5">
    <source>
        <dbReference type="EMBL" id="GBO14938.1"/>
    </source>
</evidence>
<evidence type="ECO:0000313" key="4">
    <source>
        <dbReference type="EMBL" id="GBO14839.1"/>
    </source>
</evidence>
<gene>
    <name evidence="3" type="ORF">AVEN_190457_1</name>
    <name evidence="2" type="ORF">AVEN_212683_1</name>
    <name evidence="4" type="ORF">AVEN_78305_1</name>
    <name evidence="5" type="ORF">AVEN_94264_1</name>
</gene>
<protein>
    <submittedName>
        <fullName evidence="5">Uncharacterized protein</fullName>
    </submittedName>
</protein>
<dbReference type="EMBL" id="BGPR01039033">
    <property type="protein sequence ID" value="GBO14938.1"/>
    <property type="molecule type" value="Genomic_DNA"/>
</dbReference>
<dbReference type="EMBL" id="BGPR01037537">
    <property type="protein sequence ID" value="GBO13173.1"/>
    <property type="molecule type" value="Genomic_DNA"/>
</dbReference>
<evidence type="ECO:0000313" key="6">
    <source>
        <dbReference type="Proteomes" id="UP000499080"/>
    </source>
</evidence>
<feature type="region of interest" description="Disordered" evidence="1">
    <location>
        <begin position="42"/>
        <end position="77"/>
    </location>
</feature>
<sequence>MNREPLDFRDKRDSSEMIQLLHRLKTKDFSWYENDPWKSERLVDECSHSDEGDESSDEESELSEEEEMLGTRSCVIF</sequence>
<dbReference type="AlphaFoldDB" id="A0A4Y2UPZ2"/>
<name>A0A4Y2UPZ2_ARAVE</name>
<dbReference type="EMBL" id="BGPR01037423">
    <property type="protein sequence ID" value="GBO12992.1"/>
    <property type="molecule type" value="Genomic_DNA"/>
</dbReference>
<reference evidence="5 6" key="1">
    <citation type="journal article" date="2019" name="Sci. Rep.">
        <title>Orb-weaving spider Araneus ventricosus genome elucidates the spidroin gene catalogue.</title>
        <authorList>
            <person name="Kono N."/>
            <person name="Nakamura H."/>
            <person name="Ohtoshi R."/>
            <person name="Moran D.A.P."/>
            <person name="Shinohara A."/>
            <person name="Yoshida Y."/>
            <person name="Fujiwara M."/>
            <person name="Mori M."/>
            <person name="Tomita M."/>
            <person name="Arakawa K."/>
        </authorList>
    </citation>
    <scope>NUCLEOTIDE SEQUENCE [LARGE SCALE GENOMIC DNA]</scope>
</reference>
<organism evidence="5 6">
    <name type="scientific">Araneus ventricosus</name>
    <name type="common">Orbweaver spider</name>
    <name type="synonym">Epeira ventricosa</name>
    <dbReference type="NCBI Taxonomy" id="182803"/>
    <lineage>
        <taxon>Eukaryota</taxon>
        <taxon>Metazoa</taxon>
        <taxon>Ecdysozoa</taxon>
        <taxon>Arthropoda</taxon>
        <taxon>Chelicerata</taxon>
        <taxon>Arachnida</taxon>
        <taxon>Araneae</taxon>
        <taxon>Araneomorphae</taxon>
        <taxon>Entelegynae</taxon>
        <taxon>Araneoidea</taxon>
        <taxon>Araneidae</taxon>
        <taxon>Araneus</taxon>
    </lineage>
</organism>
<evidence type="ECO:0000313" key="3">
    <source>
        <dbReference type="EMBL" id="GBO13173.1"/>
    </source>
</evidence>
<comment type="caution">
    <text evidence="5">The sequence shown here is derived from an EMBL/GenBank/DDBJ whole genome shotgun (WGS) entry which is preliminary data.</text>
</comment>
<dbReference type="OrthoDB" id="432281at2759"/>
<accession>A0A4Y2UPZ2</accession>
<evidence type="ECO:0000313" key="2">
    <source>
        <dbReference type="EMBL" id="GBO12992.1"/>
    </source>
</evidence>
<evidence type="ECO:0000256" key="1">
    <source>
        <dbReference type="SAM" id="MobiDB-lite"/>
    </source>
</evidence>
<feature type="compositionally biased region" description="Acidic residues" evidence="1">
    <location>
        <begin position="51"/>
        <end position="68"/>
    </location>
</feature>